<organism evidence="2">
    <name type="scientific">marine sediment metagenome</name>
    <dbReference type="NCBI Taxonomy" id="412755"/>
    <lineage>
        <taxon>unclassified sequences</taxon>
        <taxon>metagenomes</taxon>
        <taxon>ecological metagenomes</taxon>
    </lineage>
</organism>
<gene>
    <name evidence="2" type="ORF">S01H1_56730</name>
</gene>
<evidence type="ECO:0000259" key="1">
    <source>
        <dbReference type="Pfam" id="PF07238"/>
    </source>
</evidence>
<feature type="domain" description="PilZ" evidence="1">
    <location>
        <begin position="8"/>
        <end position="99"/>
    </location>
</feature>
<dbReference type="Pfam" id="PF07238">
    <property type="entry name" value="PilZ"/>
    <property type="match status" value="1"/>
</dbReference>
<dbReference type="Gene3D" id="2.40.10.220">
    <property type="entry name" value="predicted glycosyltransferase like domains"/>
    <property type="match status" value="1"/>
</dbReference>
<comment type="caution">
    <text evidence="2">The sequence shown here is derived from an EMBL/GenBank/DDBJ whole genome shotgun (WGS) entry which is preliminary data.</text>
</comment>
<dbReference type="InterPro" id="IPR009875">
    <property type="entry name" value="PilZ_domain"/>
</dbReference>
<evidence type="ECO:0000313" key="2">
    <source>
        <dbReference type="EMBL" id="GAG20850.1"/>
    </source>
</evidence>
<sequence>MNPNPEYRNSRRFHHQATVMIEDGCTGYCYYGIMYNFGGDGMYIESDYAPRPDAKIQIRIDNLPFISAPHYYFAKVIWRKQLTDDDSSYPYGIGVKYLNNGLI</sequence>
<protein>
    <recommendedName>
        <fullName evidence="1">PilZ domain-containing protein</fullName>
    </recommendedName>
</protein>
<accession>X0VRI9</accession>
<dbReference type="AlphaFoldDB" id="X0VRI9"/>
<reference evidence="2" key="1">
    <citation type="journal article" date="2014" name="Front. Microbiol.">
        <title>High frequency of phylogenetically diverse reductive dehalogenase-homologous genes in deep subseafloor sedimentary metagenomes.</title>
        <authorList>
            <person name="Kawai M."/>
            <person name="Futagami T."/>
            <person name="Toyoda A."/>
            <person name="Takaki Y."/>
            <person name="Nishi S."/>
            <person name="Hori S."/>
            <person name="Arai W."/>
            <person name="Tsubouchi T."/>
            <person name="Morono Y."/>
            <person name="Uchiyama I."/>
            <person name="Ito T."/>
            <person name="Fujiyama A."/>
            <person name="Inagaki F."/>
            <person name="Takami H."/>
        </authorList>
    </citation>
    <scope>NUCLEOTIDE SEQUENCE</scope>
    <source>
        <strain evidence="2">Expedition CK06-06</strain>
    </source>
</reference>
<dbReference type="GO" id="GO:0035438">
    <property type="term" value="F:cyclic-di-GMP binding"/>
    <property type="evidence" value="ECO:0007669"/>
    <property type="project" value="InterPro"/>
</dbReference>
<name>X0VRI9_9ZZZZ</name>
<proteinExistence type="predicted"/>
<dbReference type="EMBL" id="BARS01036957">
    <property type="protein sequence ID" value="GAG20850.1"/>
    <property type="molecule type" value="Genomic_DNA"/>
</dbReference>